<feature type="compositionally biased region" description="Low complexity" evidence="1">
    <location>
        <begin position="18"/>
        <end position="30"/>
    </location>
</feature>
<evidence type="ECO:0000256" key="2">
    <source>
        <dbReference type="SAM" id="Phobius"/>
    </source>
</evidence>
<protein>
    <submittedName>
        <fullName evidence="3">Uncharacterized protein</fullName>
    </submittedName>
</protein>
<evidence type="ECO:0000313" key="4">
    <source>
        <dbReference type="Proteomes" id="UP001642464"/>
    </source>
</evidence>
<reference evidence="3 4" key="1">
    <citation type="submission" date="2024-02" db="EMBL/GenBank/DDBJ databases">
        <authorList>
            <person name="Chen Y."/>
            <person name="Shah S."/>
            <person name="Dougan E. K."/>
            <person name="Thang M."/>
            <person name="Chan C."/>
        </authorList>
    </citation>
    <scope>NUCLEOTIDE SEQUENCE [LARGE SCALE GENOMIC DNA]</scope>
</reference>
<feature type="transmembrane region" description="Helical" evidence="2">
    <location>
        <begin position="384"/>
        <end position="401"/>
    </location>
</feature>
<dbReference type="Gene3D" id="3.40.50.10140">
    <property type="entry name" value="Toll/interleukin-1 receptor homology (TIR) domain"/>
    <property type="match status" value="1"/>
</dbReference>
<comment type="caution">
    <text evidence="3">The sequence shown here is derived from an EMBL/GenBank/DDBJ whole genome shotgun (WGS) entry which is preliminary data.</text>
</comment>
<accession>A0ABP0JZR9</accession>
<feature type="compositionally biased region" description="Pro residues" evidence="1">
    <location>
        <begin position="1"/>
        <end position="11"/>
    </location>
</feature>
<keyword evidence="2" id="KW-1133">Transmembrane helix</keyword>
<feature type="transmembrane region" description="Helical" evidence="2">
    <location>
        <begin position="492"/>
        <end position="510"/>
    </location>
</feature>
<keyword evidence="2" id="KW-0472">Membrane</keyword>
<gene>
    <name evidence="3" type="ORF">SCF082_LOCUS14670</name>
</gene>
<feature type="transmembrane region" description="Helical" evidence="2">
    <location>
        <begin position="96"/>
        <end position="120"/>
    </location>
</feature>
<feature type="transmembrane region" description="Helical" evidence="2">
    <location>
        <begin position="421"/>
        <end position="441"/>
    </location>
</feature>
<feature type="transmembrane region" description="Helical" evidence="2">
    <location>
        <begin position="232"/>
        <end position="256"/>
    </location>
</feature>
<dbReference type="Proteomes" id="UP001642464">
    <property type="component" value="Unassembled WGS sequence"/>
</dbReference>
<feature type="region of interest" description="Disordered" evidence="1">
    <location>
        <begin position="1"/>
        <end position="30"/>
    </location>
</feature>
<feature type="transmembrane region" description="Helical" evidence="2">
    <location>
        <begin position="132"/>
        <end position="149"/>
    </location>
</feature>
<dbReference type="InterPro" id="IPR035897">
    <property type="entry name" value="Toll_tir_struct_dom_sf"/>
</dbReference>
<dbReference type="SUPFAM" id="SSF52200">
    <property type="entry name" value="Toll/Interleukin receptor TIR domain"/>
    <property type="match status" value="1"/>
</dbReference>
<feature type="transmembrane region" description="Helical" evidence="2">
    <location>
        <begin position="462"/>
        <end position="480"/>
    </location>
</feature>
<dbReference type="EMBL" id="CAXAMM010009236">
    <property type="protein sequence ID" value="CAK9019819.1"/>
    <property type="molecule type" value="Genomic_DNA"/>
</dbReference>
<sequence>MEPESACPPEPWEAVQTSSSLQSRSSKTSSSSVLSFELEPELLRGVPLDVALAGWCKHWQNDQDATGPSVDEVSQEVDSIDAFLSHDWQTSRWLKLATLLMVFNSRAATVVSLLTSLLVGVLRVCDYLPDELWTTSIPCLAYLVVFCFWQRMRSVCRRPLIVFLDRLCIHQQDQELKQKGILGLGAFVVRSKRLVVLWSPRYFSRLWCTYEIGCFLRRMDQARIEILPVKTAYLLILVSILWHTLMISFYLFSGYVREIEPDERVNQLIYTSAAMPVLASVLLPVVNYLGMGIMQDVDQLSRQLQSFRVKDAQCYCCSNNHRDPLTGDELLCDRQLVYDTLGVMYSRDLRATPGDMEDLALEYFDSCVQGVLGQKVVGRLGGDLPLRYLICVVGVSNLPFLSELISRLKKGPSVPLLGLDFAIWFAVQILHWAHPVLAIFLSAQVSQKLWKLFHYKSSVFSAIWMSPIIVIAVTCAWVPFEVVSHLTPENSMLAFLPFLAIVVLDACLYWKPSRTLQKSNPPTNDAGSVLDKNHQDSSRSLSTLETYARTWEVEEKDDTLVVWKF</sequence>
<name>A0ABP0JZR9_9DINO</name>
<evidence type="ECO:0000256" key="1">
    <source>
        <dbReference type="SAM" id="MobiDB-lite"/>
    </source>
</evidence>
<keyword evidence="4" id="KW-1185">Reference proteome</keyword>
<evidence type="ECO:0000313" key="3">
    <source>
        <dbReference type="EMBL" id="CAK9019819.1"/>
    </source>
</evidence>
<feature type="transmembrane region" description="Helical" evidence="2">
    <location>
        <begin position="268"/>
        <end position="289"/>
    </location>
</feature>
<organism evidence="3 4">
    <name type="scientific">Durusdinium trenchii</name>
    <dbReference type="NCBI Taxonomy" id="1381693"/>
    <lineage>
        <taxon>Eukaryota</taxon>
        <taxon>Sar</taxon>
        <taxon>Alveolata</taxon>
        <taxon>Dinophyceae</taxon>
        <taxon>Suessiales</taxon>
        <taxon>Symbiodiniaceae</taxon>
        <taxon>Durusdinium</taxon>
    </lineage>
</organism>
<proteinExistence type="predicted"/>
<keyword evidence="2" id="KW-0812">Transmembrane</keyword>